<evidence type="ECO:0000313" key="9">
    <source>
        <dbReference type="Proteomes" id="UP000011623"/>
    </source>
</evidence>
<evidence type="ECO:0000313" key="8">
    <source>
        <dbReference type="EMBL" id="EMA18376.1"/>
    </source>
</evidence>
<dbReference type="PANTHER" id="PTHR30003:SF0">
    <property type="entry name" value="GLYCOLATE PERMEASE GLCA-RELATED"/>
    <property type="match status" value="1"/>
</dbReference>
<dbReference type="EMBL" id="AOLW01000035">
    <property type="protein sequence ID" value="EMA18376.1"/>
    <property type="molecule type" value="Genomic_DNA"/>
</dbReference>
<evidence type="ECO:0000256" key="7">
    <source>
        <dbReference type="SAM" id="Phobius"/>
    </source>
</evidence>
<feature type="transmembrane region" description="Helical" evidence="7">
    <location>
        <begin position="569"/>
        <end position="588"/>
    </location>
</feature>
<feature type="transmembrane region" description="Helical" evidence="7">
    <location>
        <begin position="239"/>
        <end position="261"/>
    </location>
</feature>
<evidence type="ECO:0000256" key="4">
    <source>
        <dbReference type="ARBA" id="ARBA00022692"/>
    </source>
</evidence>
<dbReference type="RefSeq" id="WP_008312133.1">
    <property type="nucleotide sequence ID" value="NZ_AOLW01000035.1"/>
</dbReference>
<dbReference type="PATRIC" id="fig|1227452.3.peg.3201"/>
<gene>
    <name evidence="8" type="ORF">C442_16100</name>
</gene>
<dbReference type="Proteomes" id="UP000011623">
    <property type="component" value="Unassembled WGS sequence"/>
</dbReference>
<keyword evidence="9" id="KW-1185">Reference proteome</keyword>
<feature type="transmembrane region" description="Helical" evidence="7">
    <location>
        <begin position="346"/>
        <end position="366"/>
    </location>
</feature>
<feature type="transmembrane region" description="Helical" evidence="7">
    <location>
        <begin position="68"/>
        <end position="86"/>
    </location>
</feature>
<protein>
    <submittedName>
        <fullName evidence="8">L-lactate permease</fullName>
    </submittedName>
</protein>
<organism evidence="8 9">
    <name type="scientific">Haloarcula amylolytica JCM 13557</name>
    <dbReference type="NCBI Taxonomy" id="1227452"/>
    <lineage>
        <taxon>Archaea</taxon>
        <taxon>Methanobacteriati</taxon>
        <taxon>Methanobacteriota</taxon>
        <taxon>Stenosarchaea group</taxon>
        <taxon>Halobacteria</taxon>
        <taxon>Halobacteriales</taxon>
        <taxon>Haloarculaceae</taxon>
        <taxon>Haloarcula</taxon>
    </lineage>
</organism>
<feature type="transmembrane region" description="Helical" evidence="7">
    <location>
        <begin position="200"/>
        <end position="227"/>
    </location>
</feature>
<keyword evidence="4 7" id="KW-0812">Transmembrane</keyword>
<proteinExistence type="predicted"/>
<dbReference type="GO" id="GO:0005886">
    <property type="term" value="C:plasma membrane"/>
    <property type="evidence" value="ECO:0007669"/>
    <property type="project" value="UniProtKB-SubCell"/>
</dbReference>
<feature type="transmembrane region" description="Helical" evidence="7">
    <location>
        <begin position="34"/>
        <end position="56"/>
    </location>
</feature>
<dbReference type="Pfam" id="PF02652">
    <property type="entry name" value="Lactate_perm"/>
    <property type="match status" value="2"/>
</dbReference>
<keyword evidence="2" id="KW-0813">Transport</keyword>
<dbReference type="GO" id="GO:0015295">
    <property type="term" value="F:solute:proton symporter activity"/>
    <property type="evidence" value="ECO:0007669"/>
    <property type="project" value="TreeGrafter"/>
</dbReference>
<feature type="transmembrane region" description="Helical" evidence="7">
    <location>
        <begin position="7"/>
        <end position="28"/>
    </location>
</feature>
<name>M0KAX8_9EURY</name>
<feature type="transmembrane region" description="Helical" evidence="7">
    <location>
        <begin position="142"/>
        <end position="167"/>
    </location>
</feature>
<evidence type="ECO:0000256" key="1">
    <source>
        <dbReference type="ARBA" id="ARBA00004651"/>
    </source>
</evidence>
<keyword evidence="5 7" id="KW-1133">Transmembrane helix</keyword>
<evidence type="ECO:0000256" key="2">
    <source>
        <dbReference type="ARBA" id="ARBA00022448"/>
    </source>
</evidence>
<dbReference type="GO" id="GO:0015129">
    <property type="term" value="F:lactate transmembrane transporter activity"/>
    <property type="evidence" value="ECO:0007669"/>
    <property type="project" value="InterPro"/>
</dbReference>
<keyword evidence="3" id="KW-1003">Cell membrane</keyword>
<reference evidence="8 9" key="1">
    <citation type="journal article" date="2014" name="PLoS Genet.">
        <title>Phylogenetically driven sequencing of extremely halophilic archaea reveals strategies for static and dynamic osmo-response.</title>
        <authorList>
            <person name="Becker E.A."/>
            <person name="Seitzer P.M."/>
            <person name="Tritt A."/>
            <person name="Larsen D."/>
            <person name="Krusor M."/>
            <person name="Yao A.I."/>
            <person name="Wu D."/>
            <person name="Madern D."/>
            <person name="Eisen J.A."/>
            <person name="Darling A.E."/>
            <person name="Facciotti M.T."/>
        </authorList>
    </citation>
    <scope>NUCLEOTIDE SEQUENCE [LARGE SCALE GENOMIC DNA]</scope>
    <source>
        <strain evidence="8 9">JCM 13557</strain>
    </source>
</reference>
<comment type="caution">
    <text evidence="8">The sequence shown here is derived from an EMBL/GenBank/DDBJ whole genome shotgun (WGS) entry which is preliminary data.</text>
</comment>
<feature type="transmembrane region" description="Helical" evidence="7">
    <location>
        <begin position="106"/>
        <end position="135"/>
    </location>
</feature>
<evidence type="ECO:0000256" key="3">
    <source>
        <dbReference type="ARBA" id="ARBA00022475"/>
    </source>
</evidence>
<feature type="transmembrane region" description="Helical" evidence="7">
    <location>
        <begin position="396"/>
        <end position="416"/>
    </location>
</feature>
<sequence>MSEHTLVLLALLPLATIAVLMVGLYQPATRTMPIAWAVAAIAAFVGWQMSPTLIAAASIRGALTATRILVIVFGAILLLYTLKQSGAFEVINAGFSSISDDRRVQVILLVFLMGSFIEGAAGFGTPAAIVGPLLVGLGFPPLAAVVVALTGNILAITFGAVGTPLIIGLRDVVFAEGTGASQQVLQQGGFESVGAYVAQIGVWAALIHAIVGIAIPFIGVAMMTRFFGEERSIKPALEVLPLCLFAWASFAIPYVATAYFLGPTFPALLGAMVGLLVVTTTLRAGYFLPDEEWDFGPQEQWPDHWIGSIEPGEGVGTTTGDSREGTVAADGGTATFEESHSQDMSLGMAWLPYLLVAALLVVTRVVSPVQEFLSTNGVLLWSNILGTPFSEGVEMFYLPGSLFVLVAVITYALHGMDADGIKASWSEALRNIAPAVVALWFAVATVMIMQRTGSAVVLEAAPINSGMLGLLSEITANATGQMFPFFSGFIGAFGAFIAGSNTVSDILFGLFQFQAAQQIGAPTQIVVAAQAVGGAIGNLIAIHNVVAALTVVGLIGEEGRVIRLELIPVLYYGVFTGILTLILAYVVAPAAF</sequence>
<accession>M0KAX8</accession>
<dbReference type="PANTHER" id="PTHR30003">
    <property type="entry name" value="L-LACTATE PERMEASE"/>
    <property type="match status" value="1"/>
</dbReference>
<dbReference type="InterPro" id="IPR003804">
    <property type="entry name" value="Lactate_perm"/>
</dbReference>
<evidence type="ECO:0000256" key="6">
    <source>
        <dbReference type="ARBA" id="ARBA00023136"/>
    </source>
</evidence>
<feature type="transmembrane region" description="Helical" evidence="7">
    <location>
        <begin position="428"/>
        <end position="449"/>
    </location>
</feature>
<evidence type="ECO:0000256" key="5">
    <source>
        <dbReference type="ARBA" id="ARBA00022989"/>
    </source>
</evidence>
<feature type="transmembrane region" description="Helical" evidence="7">
    <location>
        <begin position="525"/>
        <end position="549"/>
    </location>
</feature>
<comment type="subcellular location">
    <subcellularLocation>
        <location evidence="1">Cell membrane</location>
        <topology evidence="1">Multi-pass membrane protein</topology>
    </subcellularLocation>
</comment>
<dbReference type="AlphaFoldDB" id="M0KAX8"/>
<feature type="transmembrane region" description="Helical" evidence="7">
    <location>
        <begin position="489"/>
        <end position="513"/>
    </location>
</feature>
<keyword evidence="6 7" id="KW-0472">Membrane</keyword>
<feature type="transmembrane region" description="Helical" evidence="7">
    <location>
        <begin position="267"/>
        <end position="288"/>
    </location>
</feature>